<evidence type="ECO:0000313" key="2">
    <source>
        <dbReference type="EMBL" id="RHN46234.1"/>
    </source>
</evidence>
<dbReference type="Proteomes" id="UP000265566">
    <property type="component" value="Chromosome 7"/>
</dbReference>
<name>A0A396H3E7_MEDTR</name>
<dbReference type="EMBL" id="PSQE01000007">
    <property type="protein sequence ID" value="RHN46234.1"/>
    <property type="molecule type" value="Genomic_DNA"/>
</dbReference>
<dbReference type="Gramene" id="rna40690">
    <property type="protein sequence ID" value="RHN46234.1"/>
    <property type="gene ID" value="gene40690"/>
</dbReference>
<organism evidence="2">
    <name type="scientific">Medicago truncatula</name>
    <name type="common">Barrel medic</name>
    <name type="synonym">Medicago tribuloides</name>
    <dbReference type="NCBI Taxonomy" id="3880"/>
    <lineage>
        <taxon>Eukaryota</taxon>
        <taxon>Viridiplantae</taxon>
        <taxon>Streptophyta</taxon>
        <taxon>Embryophyta</taxon>
        <taxon>Tracheophyta</taxon>
        <taxon>Spermatophyta</taxon>
        <taxon>Magnoliopsida</taxon>
        <taxon>eudicotyledons</taxon>
        <taxon>Gunneridae</taxon>
        <taxon>Pentapetalae</taxon>
        <taxon>rosids</taxon>
        <taxon>fabids</taxon>
        <taxon>Fabales</taxon>
        <taxon>Fabaceae</taxon>
        <taxon>Papilionoideae</taxon>
        <taxon>50 kb inversion clade</taxon>
        <taxon>NPAAA clade</taxon>
        <taxon>Hologalegina</taxon>
        <taxon>IRL clade</taxon>
        <taxon>Trifolieae</taxon>
        <taxon>Medicago</taxon>
    </lineage>
</organism>
<dbReference type="AlphaFoldDB" id="A0A396H3E7"/>
<keyword evidence="1" id="KW-0472">Membrane</keyword>
<protein>
    <recommendedName>
        <fullName evidence="3">Transmembrane protein</fullName>
    </recommendedName>
</protein>
<keyword evidence="1" id="KW-0812">Transmembrane</keyword>
<reference evidence="2" key="1">
    <citation type="journal article" date="2018" name="Nat. Plants">
        <title>Whole-genome landscape of Medicago truncatula symbiotic genes.</title>
        <authorList>
            <person name="Pecrix Y."/>
            <person name="Gamas P."/>
            <person name="Carrere S."/>
        </authorList>
    </citation>
    <scope>NUCLEOTIDE SEQUENCE</scope>
    <source>
        <tissue evidence="2">Leaves</tissue>
    </source>
</reference>
<gene>
    <name evidence="2" type="ORF">MtrunA17_Chr7g0239981</name>
</gene>
<sequence length="99" mass="11419">MYSRRPNTFQRFHSTSISITFKIRSCVVESSSNCGANPIIWGVSIHFESKRHLLMIFISAKIKLFSIATCFILDMIRLERSNMMQVHSLKANPDHFKGI</sequence>
<comment type="caution">
    <text evidence="2">The sequence shown here is derived from an EMBL/GenBank/DDBJ whole genome shotgun (WGS) entry which is preliminary data.</text>
</comment>
<evidence type="ECO:0000256" key="1">
    <source>
        <dbReference type="SAM" id="Phobius"/>
    </source>
</evidence>
<keyword evidence="1" id="KW-1133">Transmembrane helix</keyword>
<proteinExistence type="predicted"/>
<feature type="transmembrane region" description="Helical" evidence="1">
    <location>
        <begin position="53"/>
        <end position="76"/>
    </location>
</feature>
<evidence type="ECO:0008006" key="3">
    <source>
        <dbReference type="Google" id="ProtNLM"/>
    </source>
</evidence>
<accession>A0A396H3E7</accession>